<dbReference type="Proteomes" id="UP000306954">
    <property type="component" value="Unassembled WGS sequence"/>
</dbReference>
<dbReference type="GO" id="GO:0005524">
    <property type="term" value="F:ATP binding"/>
    <property type="evidence" value="ECO:0007669"/>
    <property type="project" value="UniProtKB-KW"/>
</dbReference>
<feature type="region of interest" description="Disordered" evidence="18">
    <location>
        <begin position="273"/>
        <end position="304"/>
    </location>
</feature>
<dbReference type="InterPro" id="IPR002468">
    <property type="entry name" value="Pept_M24A_MAP2"/>
</dbReference>
<evidence type="ECO:0000256" key="3">
    <source>
        <dbReference type="ARBA" id="ARBA00022490"/>
    </source>
</evidence>
<feature type="binding site" evidence="16">
    <location>
        <position position="1320"/>
    </location>
    <ligand>
        <name>a divalent metal cation</name>
        <dbReference type="ChEBI" id="CHEBI:60240"/>
        <label>2</label>
        <note>catalytic</note>
    </ligand>
</feature>
<keyword evidence="14" id="KW-0539">Nucleus</keyword>
<feature type="binding site" evidence="16">
    <location>
        <position position="1287"/>
    </location>
    <ligand>
        <name>a divalent metal cation</name>
        <dbReference type="ChEBI" id="CHEBI:60240"/>
        <label>2</label>
        <note>catalytic</note>
    </ligand>
</feature>
<evidence type="ECO:0000256" key="8">
    <source>
        <dbReference type="ARBA" id="ARBA00022801"/>
    </source>
</evidence>
<comment type="subcellular location">
    <subcellularLocation>
        <location evidence="16">Cytoplasm</location>
    </subcellularLocation>
    <subcellularLocation>
        <location evidence="2">Membrane</location>
        <topology evidence="2">Multi-pass membrane protein</topology>
    </subcellularLocation>
    <subcellularLocation>
        <location evidence="1">Nucleus</location>
    </subcellularLocation>
</comment>
<dbReference type="Gene3D" id="3.90.230.10">
    <property type="entry name" value="Creatinase/methionine aminopeptidase superfamily"/>
    <property type="match status" value="1"/>
</dbReference>
<dbReference type="CDD" id="cd05684">
    <property type="entry name" value="S1_DHX8_helicase"/>
    <property type="match status" value="1"/>
</dbReference>
<dbReference type="GO" id="GO:0006508">
    <property type="term" value="P:proteolysis"/>
    <property type="evidence" value="ECO:0007669"/>
    <property type="project" value="UniProtKB-KW"/>
</dbReference>
<feature type="binding site" evidence="16">
    <location>
        <position position="1218"/>
    </location>
    <ligand>
        <name>a divalent metal cation</name>
        <dbReference type="ChEBI" id="CHEBI:60240"/>
        <label>2</label>
        <note>catalytic</note>
    </ligand>
</feature>
<dbReference type="PROSITE" id="PS51194">
    <property type="entry name" value="HELICASE_CTER"/>
    <property type="match status" value="1"/>
</dbReference>
<evidence type="ECO:0000256" key="16">
    <source>
        <dbReference type="HAMAP-Rule" id="MF_03175"/>
    </source>
</evidence>
<feature type="compositionally biased region" description="Low complexity" evidence="18">
    <location>
        <begin position="51"/>
        <end position="62"/>
    </location>
</feature>
<dbReference type="GO" id="GO:0005684">
    <property type="term" value="C:U2-type spliceosomal complex"/>
    <property type="evidence" value="ECO:0007669"/>
    <property type="project" value="UniProtKB-ARBA"/>
</dbReference>
<dbReference type="FunFam" id="1.20.120.1080:FF:000001">
    <property type="entry name" value="Pre-mRNA-splicing factor ATP-dependent RNA helicase"/>
    <property type="match status" value="1"/>
</dbReference>
<dbReference type="Gene3D" id="2.40.50.140">
    <property type="entry name" value="Nucleic acid-binding proteins"/>
    <property type="match status" value="1"/>
</dbReference>
<dbReference type="SUPFAM" id="SSF50249">
    <property type="entry name" value="Nucleic acid-binding proteins"/>
    <property type="match status" value="1"/>
</dbReference>
<keyword evidence="5 19" id="KW-0812">Transmembrane</keyword>
<comment type="caution">
    <text evidence="23">The sequence shown here is derived from an EMBL/GenBank/DDBJ whole genome shotgun (WGS) entry which is preliminary data.</text>
</comment>
<dbReference type="Pfam" id="PF00575">
    <property type="entry name" value="S1"/>
    <property type="match status" value="1"/>
</dbReference>
<feature type="transmembrane region" description="Helical" evidence="19">
    <location>
        <begin position="1646"/>
        <end position="1666"/>
    </location>
</feature>
<dbReference type="GO" id="GO:0016887">
    <property type="term" value="F:ATP hydrolysis activity"/>
    <property type="evidence" value="ECO:0007669"/>
    <property type="project" value="RHEA"/>
</dbReference>
<dbReference type="InterPro" id="IPR036005">
    <property type="entry name" value="Creatinase/aminopeptidase-like"/>
</dbReference>
<dbReference type="InterPro" id="IPR000994">
    <property type="entry name" value="Pept_M24"/>
</dbReference>
<dbReference type="InterPro" id="IPR048333">
    <property type="entry name" value="HA2_WH"/>
</dbReference>
<feature type="compositionally biased region" description="Basic residues" evidence="18">
    <location>
        <begin position="1051"/>
        <end position="1066"/>
    </location>
</feature>
<dbReference type="GO" id="GO:0003723">
    <property type="term" value="F:RNA binding"/>
    <property type="evidence" value="ECO:0007669"/>
    <property type="project" value="TreeGrafter"/>
</dbReference>
<evidence type="ECO:0000256" key="1">
    <source>
        <dbReference type="ARBA" id="ARBA00004123"/>
    </source>
</evidence>
<dbReference type="InterPro" id="IPR011709">
    <property type="entry name" value="DEAD-box_helicase_OB_fold"/>
</dbReference>
<dbReference type="InterPro" id="IPR014001">
    <property type="entry name" value="Helicase_ATP-bd"/>
</dbReference>
<dbReference type="InterPro" id="IPR003029">
    <property type="entry name" value="S1_domain"/>
</dbReference>
<dbReference type="SMART" id="SM00487">
    <property type="entry name" value="DEXDc"/>
    <property type="match status" value="1"/>
</dbReference>
<keyword evidence="8 16" id="KW-0378">Hydrolase</keyword>
<evidence type="ECO:0000256" key="9">
    <source>
        <dbReference type="ARBA" id="ARBA00022806"/>
    </source>
</evidence>
<feature type="binding site" evidence="16">
    <location>
        <position position="1295"/>
    </location>
    <ligand>
        <name>substrate</name>
    </ligand>
</feature>
<dbReference type="InterPro" id="IPR005178">
    <property type="entry name" value="Ostalpha/TMEM184C"/>
</dbReference>
<dbReference type="Pfam" id="PF21010">
    <property type="entry name" value="HA2_C"/>
    <property type="match status" value="1"/>
</dbReference>
<sequence length="1995" mass="223116">MHPKYKSKSKPQSNPDQQRVFPGLSQPNQDWTDSNSFDKISKPRIQPDPSPSTTTMTPTHSSPQVYSIYQGTVNSIKDFGAFISLNGFNSRIDGLVHVSAMSNSRVNNPRDFLRRNQLVYVKVMSIDGHRLSLSLKDADQSNGHDLSPHLAPSKGSSSRSSKPSKSSKHSTHSTHSAHFPDDHYRGSVKRYTSPERWEIKQLIASGAAKPSDYPDLDRDFDAPMNIRSNQNKLDEDVDIEVRDVEPSFLKGQTKISLDLSPVRIVKAPDGSMNRAAVSGAGLAKERREIRQQDAQEEKDSEQNDIKSAWQDPLAQPSDRQFAQDQNVKASAAPAWKAKTFNKATTYGKITDKTIQEQRASLPIYKLREQLVQAVRDNQVLVVVGDTGSGKTTQMTQYLAEEGFAEYGKIGCTQPRRVAAMSVSKRVAEEVGCRLGQEVGYTIRFEDCTGPETRIKYMTDGMLQRECLVDPDMRNYSVIILDEAHERTIATDVLFGLLKKTMKRRPDLKFIVTSATLDAEKFSTYFNGCPIFTIPGRTFPYEIMYTKEPESDYMEASLITVMQIHLSEPPGDILLFLTGQEEIDTAAEILYERMKALGNQVPELIILPVYSSLPSEMQSRIFEPAPPGARKVVIATNIAETSITIDGIYYVVDPGFVKQNAYDPRLGMDSLVVTPISQAQARQRAGRAGRTGPGKCYRLYTEAAFRNEMLPNTVPDIQRQNLSHTILQLKAMGINDLLGFDFMDPPPAQTMITALENLYALSALDDEGLLTRLGRKMADFPMDPSRAKMLIASVDLECSKEILTIVAMLEAQNVFYRPKEKQQQADAKKAKFHQPEGDHLTLLAVYNGWEASRFSNPWCFENFIQARTIKRAADVRKQLVAIMDRYHHEVISCGKNYNRVRRAITAGFFRHAAKKDPTEGYKTLVEGTPVAIHPSSSLFNRSPEWVIYHELVLTSREYMREIITIEPKWLTEVAPTFFKTADSNKIIKHSGPSAGRRHLDEMAAYSVALTPPPPMSADEEKKIIDNAEEEEEDEEETNNPQAQAVDGEGAAKKKKKKKNNNKKKKKATAQSEPPRVGITKLFPNGSYPEGEIQEYSGENSYRTTSAEKKEAEKLAMADPVKTYSDIRRAGEVHRQVRSYVQRSVKPGMSMTEIAEMVEDGTRACVEEDGLNSGVGFPTGVSLNDCAAHYTPNAGDKTVLNASDVLKIDFGVHVNGRIVDSAFTLNFEPTYNKLLEAVKAATNTGIKVAGIDMRLGDIGAEIQEVMESHEVEVNGTTYPVKAIRNLCGHSIDKYKIHGGKSVPIVNNGDQTKMEEGEYYAIETFGSTGRGYVSDQGVCSHYGRNKDAPHVPLRTQSAKSLLKVIDKNFGTLPFCRRYLDRIGESRYLLALNNLVDAGIVNDYPPLHDIKGSMTAQFEHTILLRPTVKEVIEIRMAGSGSQLPTVLLVLCTLSALLATIISLAGIKTHLLNYRMPLLQRFTVRILVMLPVYALASLISLFSLDAAYWIDVGRDLYEAFVIYCFFNLLVEYLQLIISLLGRKPTKHLFPVTFFQDSMDVSDPHSFLFLKRGILQYAWVKPLLAILTLILKLTDKYDDGNIAWNAGYTYVQLIYNVSICTALYCLAMFWVTVHDDLRGFRPIPKFICVKGILFATFWQGLLVSFLVAVGAIPRLGPYTDNEHISLAIGDMLICFEMPLFAILHLFAFSSGDYVSKSAYLSSRLPLAYAFRDSFAMKDVFIDSLQTLKGDGFDYRQFEPVAANKIHQGRAINTRLGAGLRYASGGARKYWVGGVRNGDGDGDRAGVSGLTNDHYSSYNSINTSSPAANANANLSASRRKRPVDDLSTCSFGETSAEEDKLYSEAKRLPYGDYNYPHIDVSREEEMRLRRDMEDQVLANKRSAASRLLSPKSASSASAHLQRPKESVQTRKSLSNVHNVHNEQDQEHNEHEQEDIPGHSHSYQNRYEIDDEDDQDDNSTISTSTQTPLNSVLYDYRELNPWS</sequence>
<comment type="cofactor">
    <cofactor evidence="16">
        <name>Co(2+)</name>
        <dbReference type="ChEBI" id="CHEBI:48828"/>
    </cofactor>
    <cofactor evidence="16">
        <name>Zn(2+)</name>
        <dbReference type="ChEBI" id="CHEBI:29105"/>
    </cofactor>
    <cofactor evidence="16">
        <name>Mn(2+)</name>
        <dbReference type="ChEBI" id="CHEBI:29035"/>
    </cofactor>
    <cofactor evidence="16">
        <name>Fe(2+)</name>
        <dbReference type="ChEBI" id="CHEBI:29033"/>
    </cofactor>
    <text evidence="16">Binds 2 divalent metal cations per subunit. Has a high-affinity and a low affinity metal-binding site. The true nature of the physiological cofactor is under debate. The enzyme is active with cobalt, zinc, manganese or divalent iron ions. Most likely, methionine aminopeptidases function as mononuclear Fe(2+)-metalloproteases under physiological conditions, and the catalytically relevant metal-binding site has been assigned to the histidine-containing high-affinity site.</text>
</comment>
<dbReference type="GO" id="GO:0016020">
    <property type="term" value="C:membrane"/>
    <property type="evidence" value="ECO:0007669"/>
    <property type="project" value="UniProtKB-SubCell"/>
</dbReference>
<keyword evidence="3 16" id="KW-0963">Cytoplasm</keyword>
<dbReference type="PROSITE" id="PS50126">
    <property type="entry name" value="S1"/>
    <property type="match status" value="1"/>
</dbReference>
<feature type="transmembrane region" description="Helical" evidence="19">
    <location>
        <begin position="1607"/>
        <end position="1625"/>
    </location>
</feature>
<dbReference type="InterPro" id="IPR018349">
    <property type="entry name" value="Pept_M24A_MAP2_BS"/>
</dbReference>
<dbReference type="Pfam" id="PF00270">
    <property type="entry name" value="DEAD"/>
    <property type="match status" value="1"/>
</dbReference>
<keyword evidence="11 19" id="KW-1133">Transmembrane helix</keyword>
<dbReference type="InterPro" id="IPR036390">
    <property type="entry name" value="WH_DNA-bd_sf"/>
</dbReference>
<dbReference type="PROSITE" id="PS01202">
    <property type="entry name" value="MAP_2"/>
    <property type="match status" value="1"/>
</dbReference>
<dbReference type="FunFam" id="3.40.50.300:FF:000191">
    <property type="entry name" value="Pre-mRNA-splicing factor ATP-dependent RNA helicase"/>
    <property type="match status" value="1"/>
</dbReference>
<evidence type="ECO:0000256" key="18">
    <source>
        <dbReference type="SAM" id="MobiDB-lite"/>
    </source>
</evidence>
<dbReference type="Gene3D" id="1.20.120.1080">
    <property type="match status" value="1"/>
</dbReference>
<dbReference type="InterPro" id="IPR036388">
    <property type="entry name" value="WH-like_DNA-bd_sf"/>
</dbReference>
<comment type="similarity">
    <text evidence="16">Belongs to the peptidase M24A family. Methionine aminopeptidase eukaryotic type 2 subfamily.</text>
</comment>
<keyword evidence="6 16" id="KW-0479">Metal-binding</keyword>
<dbReference type="Gene3D" id="1.10.10.10">
    <property type="entry name" value="Winged helix-like DNA-binding domain superfamily/Winged helix DNA-binding domain"/>
    <property type="match status" value="1"/>
</dbReference>
<feature type="transmembrane region" description="Helical" evidence="19">
    <location>
        <begin position="1439"/>
        <end position="1460"/>
    </location>
</feature>
<accession>A0A4T0JGK8</accession>
<dbReference type="EMBL" id="SPOF01000016">
    <property type="protein sequence ID" value="TIB13036.1"/>
    <property type="molecule type" value="Genomic_DNA"/>
</dbReference>
<name>A0A4T0JGK8_WALIC</name>
<keyword evidence="13" id="KW-0508">mRNA splicing</keyword>
<keyword evidence="12 19" id="KW-0472">Membrane</keyword>
<keyword evidence="7" id="KW-0547">Nucleotide-binding</keyword>
<dbReference type="GO" id="GO:0005737">
    <property type="term" value="C:cytoplasm"/>
    <property type="evidence" value="ECO:0007669"/>
    <property type="project" value="UniProtKB-SubCell"/>
</dbReference>
<dbReference type="Pfam" id="PF03619">
    <property type="entry name" value="Solute_trans_a"/>
    <property type="match status" value="1"/>
</dbReference>
<dbReference type="SUPFAM" id="SSF55920">
    <property type="entry name" value="Creatinase/aminopeptidase"/>
    <property type="match status" value="1"/>
</dbReference>
<dbReference type="PANTHER" id="PTHR18934:SF85">
    <property type="entry name" value="ATP-DEPENDENT RNA HELICASE DHX8"/>
    <property type="match status" value="1"/>
</dbReference>
<evidence type="ECO:0000256" key="17">
    <source>
        <dbReference type="RuleBase" id="RU003653"/>
    </source>
</evidence>
<dbReference type="InterPro" id="IPR002464">
    <property type="entry name" value="DNA/RNA_helicase_DEAH_CS"/>
</dbReference>
<evidence type="ECO:0000313" key="24">
    <source>
        <dbReference type="Proteomes" id="UP000306954"/>
    </source>
</evidence>
<comment type="catalytic activity">
    <reaction evidence="16 17">
        <text>Release of N-terminal amino acids, preferentially methionine, from peptides and arylamides.</text>
        <dbReference type="EC" id="3.4.11.18"/>
    </reaction>
</comment>
<dbReference type="InterPro" id="IPR012340">
    <property type="entry name" value="NA-bd_OB-fold"/>
</dbReference>
<dbReference type="NCBIfam" id="TIGR00501">
    <property type="entry name" value="met_pdase_II"/>
    <property type="match status" value="1"/>
</dbReference>
<feature type="transmembrane region" description="Helical" evidence="19">
    <location>
        <begin position="1678"/>
        <end position="1701"/>
    </location>
</feature>
<feature type="binding site" evidence="16">
    <location>
        <position position="1415"/>
    </location>
    <ligand>
        <name>a divalent metal cation</name>
        <dbReference type="ChEBI" id="CHEBI:60240"/>
        <label>2</label>
        <note>catalytic</note>
    </ligand>
</feature>
<dbReference type="Pfam" id="PF00557">
    <property type="entry name" value="Peptidase_M24"/>
    <property type="match status" value="1"/>
</dbReference>
<evidence type="ECO:0000256" key="14">
    <source>
        <dbReference type="ARBA" id="ARBA00023242"/>
    </source>
</evidence>
<feature type="binding site" evidence="16">
    <location>
        <position position="1207"/>
    </location>
    <ligand>
        <name>a divalent metal cation</name>
        <dbReference type="ChEBI" id="CHEBI:60240"/>
        <label>1</label>
    </ligand>
</feature>
<feature type="transmembrane region" description="Helical" evidence="19">
    <location>
        <begin position="1568"/>
        <end position="1587"/>
    </location>
</feature>
<dbReference type="HAMAP" id="MF_03175">
    <property type="entry name" value="MetAP_2_euk"/>
    <property type="match status" value="1"/>
</dbReference>
<dbReference type="SUPFAM" id="SSF46785">
    <property type="entry name" value="Winged helix' DNA-binding domain"/>
    <property type="match status" value="1"/>
</dbReference>
<dbReference type="InterPro" id="IPR007502">
    <property type="entry name" value="Helicase-assoc_dom"/>
</dbReference>
<evidence type="ECO:0000313" key="23">
    <source>
        <dbReference type="EMBL" id="TIB13036.1"/>
    </source>
</evidence>
<comment type="catalytic activity">
    <reaction evidence="15">
        <text>ATP + H2O = ADP + phosphate + H(+)</text>
        <dbReference type="Rhea" id="RHEA:13065"/>
        <dbReference type="ChEBI" id="CHEBI:15377"/>
        <dbReference type="ChEBI" id="CHEBI:15378"/>
        <dbReference type="ChEBI" id="CHEBI:30616"/>
        <dbReference type="ChEBI" id="CHEBI:43474"/>
        <dbReference type="ChEBI" id="CHEBI:456216"/>
        <dbReference type="EC" id="3.6.4.13"/>
    </reaction>
</comment>
<dbReference type="Pfam" id="PF04408">
    <property type="entry name" value="WHD_HA2"/>
    <property type="match status" value="1"/>
</dbReference>
<feature type="compositionally biased region" description="Basic and acidic residues" evidence="18">
    <location>
        <begin position="1932"/>
        <end position="1950"/>
    </location>
</feature>
<evidence type="ECO:0000256" key="15">
    <source>
        <dbReference type="ARBA" id="ARBA00047984"/>
    </source>
</evidence>
<dbReference type="SMART" id="SM00316">
    <property type="entry name" value="S1"/>
    <property type="match status" value="1"/>
</dbReference>
<evidence type="ECO:0000256" key="11">
    <source>
        <dbReference type="ARBA" id="ARBA00022989"/>
    </source>
</evidence>
<feature type="transmembrane region" description="Helical" evidence="19">
    <location>
        <begin position="1511"/>
        <end position="1535"/>
    </location>
</feature>
<dbReference type="Pfam" id="PF00271">
    <property type="entry name" value="Helicase_C"/>
    <property type="match status" value="1"/>
</dbReference>
<gene>
    <name evidence="23" type="ORF">E3P90_01802</name>
</gene>
<feature type="region of interest" description="Disordered" evidence="18">
    <location>
        <begin position="1"/>
        <end position="62"/>
    </location>
</feature>
<dbReference type="PROSITE" id="PS00690">
    <property type="entry name" value="DEAH_ATP_HELICASE"/>
    <property type="match status" value="1"/>
</dbReference>
<dbReference type="InterPro" id="IPR044762">
    <property type="entry name" value="DHX8/Prp22_DEXHc"/>
</dbReference>
<dbReference type="InterPro" id="IPR011545">
    <property type="entry name" value="DEAD/DEAH_box_helicase_dom"/>
</dbReference>
<protein>
    <recommendedName>
        <fullName evidence="16">Methionine aminopeptidase 2</fullName>
        <shortName evidence="16">MAP 2</shortName>
        <shortName evidence="16">MetAP 2</shortName>
        <ecNumber evidence="16">3.4.11.18</ecNumber>
    </recommendedName>
    <alternativeName>
        <fullName evidence="16">Peptidase M</fullName>
    </alternativeName>
</protein>
<feature type="binding site" evidence="16">
    <location>
        <position position="1187"/>
    </location>
    <ligand>
        <name>substrate</name>
    </ligand>
</feature>
<dbReference type="PRINTS" id="PR00599">
    <property type="entry name" value="MAPEPTIDASE"/>
</dbReference>
<evidence type="ECO:0000256" key="12">
    <source>
        <dbReference type="ARBA" id="ARBA00023136"/>
    </source>
</evidence>
<keyword evidence="16 17" id="KW-0031">Aminopeptidase</keyword>
<feature type="compositionally biased region" description="Low complexity" evidence="18">
    <location>
        <begin position="151"/>
        <end position="164"/>
    </location>
</feature>
<dbReference type="Pfam" id="PF07717">
    <property type="entry name" value="OB_NTP_bind"/>
    <property type="match status" value="1"/>
</dbReference>
<dbReference type="GO" id="GO:0070006">
    <property type="term" value="F:metalloaminopeptidase activity"/>
    <property type="evidence" value="ECO:0007669"/>
    <property type="project" value="UniProtKB-UniRule"/>
</dbReference>
<feature type="domain" description="Helicase C-terminal" evidence="22">
    <location>
        <begin position="559"/>
        <end position="732"/>
    </location>
</feature>
<feature type="region of interest" description="Disordered" evidence="18">
    <location>
        <begin position="1893"/>
        <end position="1995"/>
    </location>
</feature>
<feature type="binding site" evidence="16">
    <location>
        <position position="1415"/>
    </location>
    <ligand>
        <name>a divalent metal cation</name>
        <dbReference type="ChEBI" id="CHEBI:60240"/>
        <label>1</label>
    </ligand>
</feature>
<evidence type="ECO:0000256" key="6">
    <source>
        <dbReference type="ARBA" id="ARBA00022723"/>
    </source>
</evidence>
<dbReference type="GO" id="GO:0071013">
    <property type="term" value="C:catalytic step 2 spliceosome"/>
    <property type="evidence" value="ECO:0007669"/>
    <property type="project" value="TreeGrafter"/>
</dbReference>
<dbReference type="GO" id="GO:0003724">
    <property type="term" value="F:RNA helicase activity"/>
    <property type="evidence" value="ECO:0007669"/>
    <property type="project" value="UniProtKB-EC"/>
</dbReference>
<dbReference type="InterPro" id="IPR001650">
    <property type="entry name" value="Helicase_C-like"/>
</dbReference>
<organism evidence="23 24">
    <name type="scientific">Wallemia ichthyophaga</name>
    <dbReference type="NCBI Taxonomy" id="245174"/>
    <lineage>
        <taxon>Eukaryota</taxon>
        <taxon>Fungi</taxon>
        <taxon>Dikarya</taxon>
        <taxon>Basidiomycota</taxon>
        <taxon>Wallemiomycotina</taxon>
        <taxon>Wallemiomycetes</taxon>
        <taxon>Wallemiales</taxon>
        <taxon>Wallemiaceae</taxon>
        <taxon>Wallemia</taxon>
    </lineage>
</organism>
<dbReference type="GO" id="GO:0004239">
    <property type="term" value="F:initiator methionyl aminopeptidase activity"/>
    <property type="evidence" value="ECO:0007669"/>
    <property type="project" value="UniProtKB-UniRule"/>
</dbReference>
<feature type="binding site" evidence="16">
    <location>
        <position position="1218"/>
    </location>
    <ligand>
        <name>a divalent metal cation</name>
        <dbReference type="ChEBI" id="CHEBI:60240"/>
        <label>1</label>
    </ligand>
</feature>
<dbReference type="GO" id="GO:0046872">
    <property type="term" value="F:metal ion binding"/>
    <property type="evidence" value="ECO:0007669"/>
    <property type="project" value="UniProtKB-UniRule"/>
</dbReference>
<feature type="compositionally biased region" description="Low complexity" evidence="18">
    <location>
        <begin position="1815"/>
        <end position="1829"/>
    </location>
</feature>
<evidence type="ECO:0000256" key="4">
    <source>
        <dbReference type="ARBA" id="ARBA00022664"/>
    </source>
</evidence>
<feature type="compositionally biased region" description="Polar residues" evidence="18">
    <location>
        <begin position="25"/>
        <end position="38"/>
    </location>
</feature>
<feature type="compositionally biased region" description="Polar residues" evidence="18">
    <location>
        <begin position="1970"/>
        <end position="1982"/>
    </location>
</feature>
<dbReference type="SMART" id="SM00847">
    <property type="entry name" value="HA2"/>
    <property type="match status" value="1"/>
</dbReference>
<feature type="compositionally biased region" description="Low complexity" evidence="18">
    <location>
        <begin position="1894"/>
        <end position="1911"/>
    </location>
</feature>
<keyword evidence="4" id="KW-0507">mRNA processing</keyword>
<comment type="function">
    <text evidence="16 17">Cotranslationally removes the N-terminal methionine from nascent proteins. The N-terminal methionine is often cleaved when the second residue in the primary sequence is small and uncharged (Met-Ala-, Cys, Gly, Pro, Ser, Thr, or Val).</text>
</comment>
<dbReference type="InterPro" id="IPR027417">
    <property type="entry name" value="P-loop_NTPase"/>
</dbReference>
<dbReference type="Gene3D" id="3.40.50.300">
    <property type="entry name" value="P-loop containing nucleotide triphosphate hydrolases"/>
    <property type="match status" value="2"/>
</dbReference>
<dbReference type="SMART" id="SM01417">
    <property type="entry name" value="Solute_trans_a"/>
    <property type="match status" value="1"/>
</dbReference>
<evidence type="ECO:0000256" key="13">
    <source>
        <dbReference type="ARBA" id="ARBA00023187"/>
    </source>
</evidence>
<evidence type="ECO:0000256" key="5">
    <source>
        <dbReference type="ARBA" id="ARBA00022692"/>
    </source>
</evidence>
<feature type="compositionally biased region" description="Acidic residues" evidence="18">
    <location>
        <begin position="1026"/>
        <end position="1036"/>
    </location>
</feature>
<evidence type="ECO:0000259" key="22">
    <source>
        <dbReference type="PROSITE" id="PS51194"/>
    </source>
</evidence>
<keyword evidence="16 17" id="KW-0645">Protease</keyword>
<dbReference type="PROSITE" id="PS51192">
    <property type="entry name" value="HELICASE_ATP_BIND_1"/>
    <property type="match status" value="1"/>
</dbReference>
<feature type="domain" description="Helicase ATP-binding" evidence="21">
    <location>
        <begin position="371"/>
        <end position="534"/>
    </location>
</feature>
<dbReference type="CDD" id="cd17971">
    <property type="entry name" value="DEXHc_DHX8"/>
    <property type="match status" value="1"/>
</dbReference>
<evidence type="ECO:0000259" key="21">
    <source>
        <dbReference type="PROSITE" id="PS51192"/>
    </source>
</evidence>
<proteinExistence type="inferred from homology"/>
<dbReference type="SUPFAM" id="SSF52540">
    <property type="entry name" value="P-loop containing nucleoside triphosphate hydrolases"/>
    <property type="match status" value="1"/>
</dbReference>
<dbReference type="GO" id="GO:0000390">
    <property type="term" value="P:spliceosomal complex disassembly"/>
    <property type="evidence" value="ECO:0007669"/>
    <property type="project" value="TreeGrafter"/>
</dbReference>
<feature type="region of interest" description="Disordered" evidence="18">
    <location>
        <begin position="1026"/>
        <end position="1091"/>
    </location>
</feature>
<evidence type="ECO:0000259" key="20">
    <source>
        <dbReference type="PROSITE" id="PS50126"/>
    </source>
</evidence>
<dbReference type="PANTHER" id="PTHR18934">
    <property type="entry name" value="ATP-DEPENDENT RNA HELICASE"/>
    <property type="match status" value="1"/>
</dbReference>
<feature type="region of interest" description="Disordered" evidence="18">
    <location>
        <begin position="1815"/>
        <end position="1851"/>
    </location>
</feature>
<dbReference type="CDD" id="cd18791">
    <property type="entry name" value="SF2_C_RHA"/>
    <property type="match status" value="1"/>
</dbReference>
<evidence type="ECO:0000256" key="10">
    <source>
        <dbReference type="ARBA" id="ARBA00022840"/>
    </source>
</evidence>
<dbReference type="SMART" id="SM00490">
    <property type="entry name" value="HELICc"/>
    <property type="match status" value="1"/>
</dbReference>
<dbReference type="CDD" id="cd01088">
    <property type="entry name" value="MetAP2"/>
    <property type="match status" value="1"/>
</dbReference>
<dbReference type="InterPro" id="IPR049621">
    <property type="entry name" value="S1_DHX8_helicase"/>
</dbReference>
<keyword evidence="9" id="KW-0347">Helicase</keyword>
<dbReference type="FunFam" id="2.40.50.140:FF:000061">
    <property type="entry name" value="ATP-dependent RNA helicase DHX8"/>
    <property type="match status" value="1"/>
</dbReference>
<dbReference type="FunFam" id="3.40.50.300:FF:000101">
    <property type="entry name" value="Pre-mRNA-splicing factor ATP-dependent RNA helicase"/>
    <property type="match status" value="1"/>
</dbReference>
<evidence type="ECO:0000256" key="2">
    <source>
        <dbReference type="ARBA" id="ARBA00004141"/>
    </source>
</evidence>
<feature type="compositionally biased region" description="Basic and acidic residues" evidence="18">
    <location>
        <begin position="283"/>
        <end position="304"/>
    </location>
</feature>
<feature type="transmembrane region" description="Helical" evidence="19">
    <location>
        <begin position="1481"/>
        <end position="1505"/>
    </location>
</feature>
<feature type="region of interest" description="Disordered" evidence="18">
    <location>
        <begin position="138"/>
        <end position="187"/>
    </location>
</feature>
<evidence type="ECO:0000256" key="7">
    <source>
        <dbReference type="ARBA" id="ARBA00022741"/>
    </source>
</evidence>
<feature type="domain" description="S1 motif" evidence="20">
    <location>
        <begin position="66"/>
        <end position="136"/>
    </location>
</feature>
<evidence type="ECO:0000256" key="19">
    <source>
        <dbReference type="SAM" id="Phobius"/>
    </source>
</evidence>
<keyword evidence="10" id="KW-0067">ATP-binding</keyword>
<dbReference type="InterPro" id="IPR001714">
    <property type="entry name" value="Pept_M24_MAP"/>
</dbReference>
<feature type="compositionally biased region" description="Polar residues" evidence="18">
    <location>
        <begin position="1922"/>
        <end position="1931"/>
    </location>
</feature>
<reference evidence="23 24" key="1">
    <citation type="submission" date="2019-03" db="EMBL/GenBank/DDBJ databases">
        <title>Sequencing 23 genomes of Wallemia ichthyophaga.</title>
        <authorList>
            <person name="Gostincar C."/>
        </authorList>
    </citation>
    <scope>NUCLEOTIDE SEQUENCE [LARGE SCALE GENOMIC DNA]</scope>
    <source>
        <strain evidence="23 24">EXF-8621</strain>
    </source>
</reference>
<dbReference type="EC" id="3.4.11.18" evidence="16"/>